<comment type="caution">
    <text evidence="1">The sequence shown here is derived from an EMBL/GenBank/DDBJ whole genome shotgun (WGS) entry which is preliminary data.</text>
</comment>
<protein>
    <recommendedName>
        <fullName evidence="3">DUF4304 domain-containing protein</fullName>
    </recommendedName>
</protein>
<dbReference type="EMBL" id="VXLC01000015">
    <property type="protein sequence ID" value="KAA8885436.1"/>
    <property type="molecule type" value="Genomic_DNA"/>
</dbReference>
<dbReference type="Proteomes" id="UP000323876">
    <property type="component" value="Unassembled WGS sequence"/>
</dbReference>
<dbReference type="OrthoDB" id="4545398at2"/>
<sequence>MVGMDSALRRLTRDAGKLLQPYGFEGSEGLWVREVPGGLASVGRTRTQRTWTDGQQVLRFGLYLSATPLAWWEFRNWRNAQLGLSPVPIERASGPGLLDQRGLPENLTELWSLRVDPGLPGGHALQEDVDTIRAELPKRVHTYARRALRLLEPDGYLDELLADPDPQFATWEAIVVLLADGGPGPELDGAVTQLRACLVDQDTSNYAENLIEYAQGRAALV</sequence>
<gene>
    <name evidence="1" type="ORF">F3087_27740</name>
</gene>
<evidence type="ECO:0008006" key="3">
    <source>
        <dbReference type="Google" id="ProtNLM"/>
    </source>
</evidence>
<accession>A0A5N0E900</accession>
<organism evidence="1 2">
    <name type="scientific">Nocardia colli</name>
    <dbReference type="NCBI Taxonomy" id="2545717"/>
    <lineage>
        <taxon>Bacteria</taxon>
        <taxon>Bacillati</taxon>
        <taxon>Actinomycetota</taxon>
        <taxon>Actinomycetes</taxon>
        <taxon>Mycobacteriales</taxon>
        <taxon>Nocardiaceae</taxon>
        <taxon>Nocardia</taxon>
    </lineage>
</organism>
<name>A0A5N0E900_9NOCA</name>
<evidence type="ECO:0000313" key="1">
    <source>
        <dbReference type="EMBL" id="KAA8885436.1"/>
    </source>
</evidence>
<evidence type="ECO:0000313" key="2">
    <source>
        <dbReference type="Proteomes" id="UP000323876"/>
    </source>
</evidence>
<dbReference type="RefSeq" id="WP_150404994.1">
    <property type="nucleotide sequence ID" value="NZ_VXLC01000015.1"/>
</dbReference>
<proteinExistence type="predicted"/>
<dbReference type="AlphaFoldDB" id="A0A5N0E900"/>
<reference evidence="1 2" key="1">
    <citation type="submission" date="2019-09" db="EMBL/GenBank/DDBJ databases">
        <authorList>
            <person name="Wang X."/>
        </authorList>
    </citation>
    <scope>NUCLEOTIDE SEQUENCE [LARGE SCALE GENOMIC DNA]</scope>
    <source>
        <strain evidence="1 2">CICC 11023</strain>
    </source>
</reference>
<keyword evidence="2" id="KW-1185">Reference proteome</keyword>